<feature type="transmembrane region" description="Helical" evidence="14">
    <location>
        <begin position="156"/>
        <end position="174"/>
    </location>
</feature>
<comment type="caution">
    <text evidence="16">The sequence shown here is derived from an EMBL/GenBank/DDBJ whole genome shotgun (WGS) entry which is preliminary data.</text>
</comment>
<keyword evidence="7" id="KW-0808">Transferase</keyword>
<feature type="transmembrane region" description="Helical" evidence="14">
    <location>
        <begin position="441"/>
        <end position="461"/>
    </location>
</feature>
<comment type="subcellular location">
    <subcellularLocation>
        <location evidence="3">Endomembrane system</location>
        <topology evidence="3">Multi-pass membrane protein</topology>
    </subcellularLocation>
</comment>
<accession>A0A1F5V5G2</accession>
<dbReference type="GO" id="GO:0004576">
    <property type="term" value="F:oligosaccharyl transferase activity"/>
    <property type="evidence" value="ECO:0007669"/>
    <property type="project" value="InterPro"/>
</dbReference>
<comment type="cofactor">
    <cofactor evidence="1">
        <name>Mn(2+)</name>
        <dbReference type="ChEBI" id="CHEBI:29035"/>
    </cofactor>
</comment>
<evidence type="ECO:0000259" key="15">
    <source>
        <dbReference type="Pfam" id="PF18079"/>
    </source>
</evidence>
<feature type="transmembrane region" description="Helical" evidence="14">
    <location>
        <begin position="128"/>
        <end position="150"/>
    </location>
</feature>
<dbReference type="PANTHER" id="PTHR13872">
    <property type="entry name" value="DOLICHYL-DIPHOSPHOOLIGOSACCHARIDE--PROTEIN GLYCOSYLTRANSFERASE SUBUNIT"/>
    <property type="match status" value="1"/>
</dbReference>
<dbReference type="EMBL" id="MFGW01000237">
    <property type="protein sequence ID" value="OGF58656.1"/>
    <property type="molecule type" value="Genomic_DNA"/>
</dbReference>
<evidence type="ECO:0000256" key="7">
    <source>
        <dbReference type="ARBA" id="ARBA00022679"/>
    </source>
</evidence>
<evidence type="ECO:0000256" key="1">
    <source>
        <dbReference type="ARBA" id="ARBA00001936"/>
    </source>
</evidence>
<evidence type="ECO:0000256" key="13">
    <source>
        <dbReference type="ARBA" id="ARBA00023211"/>
    </source>
</evidence>
<keyword evidence="8 14" id="KW-0812">Transmembrane</keyword>
<evidence type="ECO:0000256" key="8">
    <source>
        <dbReference type="ARBA" id="ARBA00022692"/>
    </source>
</evidence>
<dbReference type="GO" id="GO:0012505">
    <property type="term" value="C:endomembrane system"/>
    <property type="evidence" value="ECO:0007669"/>
    <property type="project" value="UniProtKB-SubCell"/>
</dbReference>
<keyword evidence="11 14" id="KW-1133">Transmembrane helix</keyword>
<comment type="similarity">
    <text evidence="5">Belongs to the STT3 family.</text>
</comment>
<evidence type="ECO:0000256" key="6">
    <source>
        <dbReference type="ARBA" id="ARBA00022676"/>
    </source>
</evidence>
<dbReference type="Proteomes" id="UP000178943">
    <property type="component" value="Unassembled WGS sequence"/>
</dbReference>
<keyword evidence="10" id="KW-0460">Magnesium</keyword>
<feature type="transmembrane region" description="Helical" evidence="14">
    <location>
        <begin position="223"/>
        <end position="252"/>
    </location>
</feature>
<evidence type="ECO:0000313" key="17">
    <source>
        <dbReference type="Proteomes" id="UP000178943"/>
    </source>
</evidence>
<sequence length="780" mass="88972">MSRKKKKQLVSQQFPESVASPAITAQNNYFHKLLLVGIILLAICIRIILYWQSIVIENKPFITDSDVTFHLRRAEICMQHYPWIPVYNSYEEYPIGSYYESPPLHAFIMATIAFIVGGFKYHSSLFTMWILIFLPPLMAGLSVWLIHLFAKHSFHSLWIAYLSALFVAVLPINIQYSHLGNIDHHVTDYCGIILYFLVVVKAIEKIEQHSSFKTVFKIALLPGFILALAIYIWQASFLHGAIVSLSLVIYYMFTRYRTIILFAGLHFLCAAFFLLPGALYTTFQGVSWNSLAFFSFGQVFLVLAIVAFFIGFYLALNQNNTLIGAIFSFHKGWAMVPIMLLCLYPVRKDIIEGIKIMIHNPNPWLRSVTESTPILFITHEFSIKALISTLSLAGLIAPFLFILIARKTIKQRGPFSYVLICVAAFIYGILTHIQARFGYPFSIPLSLITAYSLVFISTQFLGSFIKKIFLTEAVIPIFLSALLLIPCATYYGRAKPMPGDAYLKDAYEWIKKNTPVTSYYDSAQKKPEYAILADWDFGIPIEYYSHRPTIIDARGPIYTDWSPVARFLLSESEVSAELYRAQLGIRYVMLTDWFSSLRIYPSWIHANWNDYFRQSISPAGEETIYPTETLMSTLGFQLTELSGNARIVKNQYVKPALQHYRLVWESSFLLHGGRAEPTSAIKLFEQVKGAKLECKAPPGKQIKLTGMIITNIGRTFLYQNNFAVPDSGIATIYLPYPTERKPSFSFVERYYIQSGNNMIQLQNITEHMVLSGETILVSFQ</sequence>
<evidence type="ECO:0000256" key="5">
    <source>
        <dbReference type="ARBA" id="ARBA00010810"/>
    </source>
</evidence>
<evidence type="ECO:0000256" key="14">
    <source>
        <dbReference type="SAM" id="Phobius"/>
    </source>
</evidence>
<dbReference type="Gene3D" id="3.40.50.12610">
    <property type="match status" value="1"/>
</dbReference>
<dbReference type="UniPathway" id="UPA00378"/>
<evidence type="ECO:0000256" key="10">
    <source>
        <dbReference type="ARBA" id="ARBA00022842"/>
    </source>
</evidence>
<keyword evidence="13" id="KW-0464">Manganese</keyword>
<evidence type="ECO:0000256" key="9">
    <source>
        <dbReference type="ARBA" id="ARBA00022723"/>
    </source>
</evidence>
<dbReference type="InterPro" id="IPR003674">
    <property type="entry name" value="Oligo_trans_STT3"/>
</dbReference>
<feature type="transmembrane region" description="Helical" evidence="14">
    <location>
        <begin position="385"/>
        <end position="405"/>
    </location>
</feature>
<reference evidence="16 17" key="1">
    <citation type="journal article" date="2016" name="Nat. Commun.">
        <title>Thousands of microbial genomes shed light on interconnected biogeochemical processes in an aquifer system.</title>
        <authorList>
            <person name="Anantharaman K."/>
            <person name="Brown C.T."/>
            <person name="Hug L.A."/>
            <person name="Sharon I."/>
            <person name="Castelle C.J."/>
            <person name="Probst A.J."/>
            <person name="Thomas B.C."/>
            <person name="Singh A."/>
            <person name="Wilkins M.J."/>
            <person name="Karaoz U."/>
            <person name="Brodie E.L."/>
            <person name="Williams K.H."/>
            <person name="Hubbard S.S."/>
            <person name="Banfield J.F."/>
        </authorList>
    </citation>
    <scope>NUCLEOTIDE SEQUENCE [LARGE SCALE GENOMIC DNA]</scope>
</reference>
<name>A0A1F5V5G2_9BACT</name>
<evidence type="ECO:0000256" key="3">
    <source>
        <dbReference type="ARBA" id="ARBA00004127"/>
    </source>
</evidence>
<feature type="transmembrane region" description="Helical" evidence="14">
    <location>
        <begin position="291"/>
        <end position="315"/>
    </location>
</feature>
<protein>
    <recommendedName>
        <fullName evidence="15">Archaeal glycosylation protein B peripheral domain-containing protein</fullName>
    </recommendedName>
</protein>
<comment type="pathway">
    <text evidence="4">Protein modification; protein glycosylation.</text>
</comment>
<proteinExistence type="inferred from homology"/>
<dbReference type="Gene3D" id="2.60.40.3390">
    <property type="match status" value="1"/>
</dbReference>
<feature type="transmembrane region" description="Helical" evidence="14">
    <location>
        <begin position="417"/>
        <end position="435"/>
    </location>
</feature>
<keyword evidence="6" id="KW-0328">Glycosyltransferase</keyword>
<dbReference type="InterPro" id="IPR041154">
    <property type="entry name" value="AglB_P1"/>
</dbReference>
<evidence type="ECO:0000256" key="11">
    <source>
        <dbReference type="ARBA" id="ARBA00022989"/>
    </source>
</evidence>
<dbReference type="GO" id="GO:0046872">
    <property type="term" value="F:metal ion binding"/>
    <property type="evidence" value="ECO:0007669"/>
    <property type="project" value="UniProtKB-KW"/>
</dbReference>
<dbReference type="Pfam" id="PF18079">
    <property type="entry name" value="AglB_L1"/>
    <property type="match status" value="1"/>
</dbReference>
<dbReference type="STRING" id="1817863.A2Y62_03880"/>
<comment type="cofactor">
    <cofactor evidence="2">
        <name>Mg(2+)</name>
        <dbReference type="ChEBI" id="CHEBI:18420"/>
    </cofactor>
</comment>
<gene>
    <name evidence="16" type="ORF">A2Y62_03880</name>
</gene>
<evidence type="ECO:0000256" key="4">
    <source>
        <dbReference type="ARBA" id="ARBA00004922"/>
    </source>
</evidence>
<feature type="transmembrane region" description="Helical" evidence="14">
    <location>
        <begin position="322"/>
        <end position="346"/>
    </location>
</feature>
<organism evidence="16 17">
    <name type="scientific">Candidatus Fischerbacteria bacterium RBG_13_37_8</name>
    <dbReference type="NCBI Taxonomy" id="1817863"/>
    <lineage>
        <taxon>Bacteria</taxon>
        <taxon>Candidatus Fischeribacteriota</taxon>
    </lineage>
</organism>
<feature type="domain" description="Archaeal glycosylation protein B peripheral" evidence="15">
    <location>
        <begin position="689"/>
        <end position="775"/>
    </location>
</feature>
<dbReference type="PANTHER" id="PTHR13872:SF1">
    <property type="entry name" value="DOLICHYL-DIPHOSPHOOLIGOSACCHARIDE--PROTEIN GLYCOSYLTRANSFERASE SUBUNIT STT3B"/>
    <property type="match status" value="1"/>
</dbReference>
<keyword evidence="9" id="KW-0479">Metal-binding</keyword>
<feature type="transmembrane region" description="Helical" evidence="14">
    <location>
        <begin position="473"/>
        <end position="492"/>
    </location>
</feature>
<feature type="transmembrane region" description="Helical" evidence="14">
    <location>
        <begin position="33"/>
        <end position="51"/>
    </location>
</feature>
<evidence type="ECO:0000256" key="12">
    <source>
        <dbReference type="ARBA" id="ARBA00023136"/>
    </source>
</evidence>
<dbReference type="AlphaFoldDB" id="A0A1F5V5G2"/>
<keyword evidence="12 14" id="KW-0472">Membrane</keyword>
<evidence type="ECO:0000313" key="16">
    <source>
        <dbReference type="EMBL" id="OGF58656.1"/>
    </source>
</evidence>
<feature type="transmembrane region" description="Helical" evidence="14">
    <location>
        <begin position="186"/>
        <end position="203"/>
    </location>
</feature>
<evidence type="ECO:0000256" key="2">
    <source>
        <dbReference type="ARBA" id="ARBA00001946"/>
    </source>
</evidence>
<feature type="transmembrane region" description="Helical" evidence="14">
    <location>
        <begin position="259"/>
        <end position="279"/>
    </location>
</feature>
<dbReference type="GO" id="GO:0016020">
    <property type="term" value="C:membrane"/>
    <property type="evidence" value="ECO:0007669"/>
    <property type="project" value="InterPro"/>
</dbReference>